<feature type="transmembrane region" description="Helical" evidence="2">
    <location>
        <begin position="47"/>
        <end position="74"/>
    </location>
</feature>
<feature type="domain" description="Protein kinase" evidence="3">
    <location>
        <begin position="119"/>
        <end position="390"/>
    </location>
</feature>
<keyword evidence="5" id="KW-1185">Reference proteome</keyword>
<sequence length="423" mass="47355">MPASSFAGNKHLCGRPLPLACLNKTAENESEQIRVPNGRRKKTSDRMVLVIIGIDVAMALAIAGIVTCSITCYWKKRRRSRERKRELKRYDYGVEREEEGELVCFEGCKGFAKVDELLKASAEMLGKGSVGTTYKVLLDGGDVVVVKRVREWRRKKEIHGLLREIGGLRHFNIVSLRAFYCSKDELLLVYDFLPNGSLHSLLHGDRGPGRTPLDWTTRLKLASSAAQGLAFLHSYNKSKLFHGHLTSSNIIVDHSGNACIADTGLHQLLPAPSSSNNAYKSPEQMHNNTTTTPTNKQQRKFLQKCDVYSFGVILLEILTGKMPAGEGETSLVKWVQRVVREEWTWEVFDFELLRYKEMEGEMMALLNVALLCLTTVPSDRPKMGMVHKIIEDVRMKGGREGRGSNSPLNSTPPSESTPNYTSS</sequence>
<dbReference type="GO" id="GO:0004672">
    <property type="term" value="F:protein kinase activity"/>
    <property type="evidence" value="ECO:0007669"/>
    <property type="project" value="InterPro"/>
</dbReference>
<organism evidence="4 5">
    <name type="scientific">Liquidambar formosana</name>
    <name type="common">Formosan gum</name>
    <dbReference type="NCBI Taxonomy" id="63359"/>
    <lineage>
        <taxon>Eukaryota</taxon>
        <taxon>Viridiplantae</taxon>
        <taxon>Streptophyta</taxon>
        <taxon>Embryophyta</taxon>
        <taxon>Tracheophyta</taxon>
        <taxon>Spermatophyta</taxon>
        <taxon>Magnoliopsida</taxon>
        <taxon>eudicotyledons</taxon>
        <taxon>Gunneridae</taxon>
        <taxon>Pentapetalae</taxon>
        <taxon>Saxifragales</taxon>
        <taxon>Altingiaceae</taxon>
        <taxon>Liquidambar</taxon>
    </lineage>
</organism>
<dbReference type="InterPro" id="IPR011009">
    <property type="entry name" value="Kinase-like_dom_sf"/>
</dbReference>
<gene>
    <name evidence="4" type="ORF">L1049_018858</name>
</gene>
<evidence type="ECO:0000259" key="3">
    <source>
        <dbReference type="PROSITE" id="PS50011"/>
    </source>
</evidence>
<proteinExistence type="predicted"/>
<dbReference type="InterPro" id="IPR046959">
    <property type="entry name" value="PRK1-6/SRF4-like"/>
</dbReference>
<evidence type="ECO:0000256" key="2">
    <source>
        <dbReference type="SAM" id="Phobius"/>
    </source>
</evidence>
<feature type="compositionally biased region" description="Polar residues" evidence="1">
    <location>
        <begin position="403"/>
        <end position="423"/>
    </location>
</feature>
<reference evidence="4 5" key="1">
    <citation type="journal article" date="2024" name="Plant J.">
        <title>Genome sequences and population genomics reveal climatic adaptation and genomic divergence between two closely related sweetgum species.</title>
        <authorList>
            <person name="Xu W.Q."/>
            <person name="Ren C.Q."/>
            <person name="Zhang X.Y."/>
            <person name="Comes H.P."/>
            <person name="Liu X.H."/>
            <person name="Li Y.G."/>
            <person name="Kettle C.J."/>
            <person name="Jalonen R."/>
            <person name="Gaisberger H."/>
            <person name="Ma Y.Z."/>
            <person name="Qiu Y.X."/>
        </authorList>
    </citation>
    <scope>NUCLEOTIDE SEQUENCE [LARGE SCALE GENOMIC DNA]</scope>
    <source>
        <strain evidence="4">Hangzhou</strain>
    </source>
</reference>
<dbReference type="Gene3D" id="1.10.510.10">
    <property type="entry name" value="Transferase(Phosphotransferase) domain 1"/>
    <property type="match status" value="1"/>
</dbReference>
<feature type="region of interest" description="Disordered" evidence="1">
    <location>
        <begin position="396"/>
        <end position="423"/>
    </location>
</feature>
<keyword evidence="2" id="KW-0472">Membrane</keyword>
<evidence type="ECO:0000313" key="5">
    <source>
        <dbReference type="Proteomes" id="UP001415857"/>
    </source>
</evidence>
<dbReference type="GO" id="GO:0005524">
    <property type="term" value="F:ATP binding"/>
    <property type="evidence" value="ECO:0007669"/>
    <property type="project" value="InterPro"/>
</dbReference>
<keyword evidence="2" id="KW-1133">Transmembrane helix</keyword>
<accession>A0AAP0WMS4</accession>
<dbReference type="Pfam" id="PF07714">
    <property type="entry name" value="PK_Tyr_Ser-Thr"/>
    <property type="match status" value="1"/>
</dbReference>
<dbReference type="PROSITE" id="PS50011">
    <property type="entry name" value="PROTEIN_KINASE_DOM"/>
    <property type="match status" value="1"/>
</dbReference>
<dbReference type="InterPro" id="IPR000719">
    <property type="entry name" value="Prot_kinase_dom"/>
</dbReference>
<dbReference type="PANTHER" id="PTHR48007:SF53">
    <property type="entry name" value="OS01G0711200 PROTEIN"/>
    <property type="match status" value="1"/>
</dbReference>
<dbReference type="InterPro" id="IPR001245">
    <property type="entry name" value="Ser-Thr/Tyr_kinase_cat_dom"/>
</dbReference>
<name>A0AAP0WMS4_LIQFO</name>
<keyword evidence="2" id="KW-0812">Transmembrane</keyword>
<comment type="caution">
    <text evidence="4">The sequence shown here is derived from an EMBL/GenBank/DDBJ whole genome shotgun (WGS) entry which is preliminary data.</text>
</comment>
<dbReference type="EMBL" id="JBBPBK010000012">
    <property type="protein sequence ID" value="KAK9274044.1"/>
    <property type="molecule type" value="Genomic_DNA"/>
</dbReference>
<dbReference type="AlphaFoldDB" id="A0AAP0WMS4"/>
<dbReference type="PANTHER" id="PTHR48007">
    <property type="entry name" value="LEUCINE-RICH REPEAT RECEPTOR-LIKE PROTEIN KINASE PXC1"/>
    <property type="match status" value="1"/>
</dbReference>
<protein>
    <recommendedName>
        <fullName evidence="3">Protein kinase domain-containing protein</fullName>
    </recommendedName>
</protein>
<dbReference type="SUPFAM" id="SSF56112">
    <property type="entry name" value="Protein kinase-like (PK-like)"/>
    <property type="match status" value="1"/>
</dbReference>
<evidence type="ECO:0000256" key="1">
    <source>
        <dbReference type="SAM" id="MobiDB-lite"/>
    </source>
</evidence>
<dbReference type="Proteomes" id="UP001415857">
    <property type="component" value="Unassembled WGS sequence"/>
</dbReference>
<dbReference type="Gene3D" id="3.30.200.20">
    <property type="entry name" value="Phosphorylase Kinase, domain 1"/>
    <property type="match status" value="1"/>
</dbReference>
<evidence type="ECO:0000313" key="4">
    <source>
        <dbReference type="EMBL" id="KAK9274044.1"/>
    </source>
</evidence>
<feature type="region of interest" description="Disordered" evidence="1">
    <location>
        <begin position="278"/>
        <end position="297"/>
    </location>
</feature>